<dbReference type="SMART" id="SM00327">
    <property type="entry name" value="VWA"/>
    <property type="match status" value="1"/>
</dbReference>
<evidence type="ECO:0000313" key="3">
    <source>
        <dbReference type="EMBL" id="WJW69074.1"/>
    </source>
</evidence>
<dbReference type="AlphaFoldDB" id="A0A8T7M587"/>
<dbReference type="EMBL" id="CP128400">
    <property type="protein sequence ID" value="WJW69074.1"/>
    <property type="molecule type" value="Genomic_DNA"/>
</dbReference>
<dbReference type="InterPro" id="IPR002035">
    <property type="entry name" value="VWF_A"/>
</dbReference>
<dbReference type="SUPFAM" id="SSF53300">
    <property type="entry name" value="vWA-like"/>
    <property type="match status" value="1"/>
</dbReference>
<protein>
    <submittedName>
        <fullName evidence="2">VWA domain-containing protein</fullName>
    </submittedName>
</protein>
<organism evidence="2 4">
    <name type="scientific">Candidatus Chlorohelix allophototropha</name>
    <dbReference type="NCBI Taxonomy" id="3003348"/>
    <lineage>
        <taxon>Bacteria</taxon>
        <taxon>Bacillati</taxon>
        <taxon>Chloroflexota</taxon>
        <taxon>Chloroflexia</taxon>
        <taxon>Candidatus Chloroheliales</taxon>
        <taxon>Candidatus Chloroheliaceae</taxon>
        <taxon>Candidatus Chlorohelix</taxon>
    </lineage>
</organism>
<keyword evidence="5" id="KW-1185">Reference proteome</keyword>
<dbReference type="InterPro" id="IPR036465">
    <property type="entry name" value="vWFA_dom_sf"/>
</dbReference>
<dbReference type="Gene3D" id="3.40.50.410">
    <property type="entry name" value="von Willebrand factor, type A domain"/>
    <property type="match status" value="1"/>
</dbReference>
<evidence type="ECO:0000313" key="5">
    <source>
        <dbReference type="Proteomes" id="UP001431572"/>
    </source>
</evidence>
<reference evidence="2 4" key="1">
    <citation type="submission" date="2020-06" db="EMBL/GenBank/DDBJ databases">
        <title>Anoxygenic phototrophic Chloroflexota member uses a Type I reaction center.</title>
        <authorList>
            <person name="Tsuji J.M."/>
            <person name="Shaw N.A."/>
            <person name="Nagashima S."/>
            <person name="Venkiteswaran J."/>
            <person name="Schiff S.L."/>
            <person name="Hanada S."/>
            <person name="Tank M."/>
            <person name="Neufeld J.D."/>
        </authorList>
    </citation>
    <scope>NUCLEOTIDE SEQUENCE [LARGE SCALE GENOMIC DNA]</scope>
    <source>
        <strain evidence="2">L227-S17</strain>
    </source>
</reference>
<reference evidence="3" key="2">
    <citation type="journal article" date="2024" name="Nature">
        <title>Anoxygenic phototroph of the Chloroflexota uses a type I reaction centre.</title>
        <authorList>
            <person name="Tsuji J.M."/>
            <person name="Shaw N.A."/>
            <person name="Nagashima S."/>
            <person name="Venkiteswaran J.J."/>
            <person name="Schiff S.L."/>
            <person name="Watanabe T."/>
            <person name="Fukui M."/>
            <person name="Hanada S."/>
            <person name="Tank M."/>
            <person name="Neufeld J.D."/>
        </authorList>
    </citation>
    <scope>NUCLEOTIDE SEQUENCE</scope>
    <source>
        <strain evidence="3">L227-S17</strain>
    </source>
</reference>
<evidence type="ECO:0000313" key="2">
    <source>
        <dbReference type="EMBL" id="NWJ47162.1"/>
    </source>
</evidence>
<dbReference type="PROSITE" id="PS50234">
    <property type="entry name" value="VWFA"/>
    <property type="match status" value="1"/>
</dbReference>
<name>A0A8T7M587_9CHLR</name>
<sequence length="418" mass="46086">MLQLETLFSQDNVPCTRQEYGLYLLCKIIPLGEAQSISRLPLNLALVIDNSGSMYGDDKRIHLALEAAIQAVNLLSPTDFVSVIAFSDSERVVQQALPASNRDQIIRSIQSILKMPSGGTNIPAGMRAGSAELLRNLSKDRLNRVLLLTDGNTEHEDQCPGIVSREAEKGISFSTFGVGFDWNEKLLSLIAERSGGKWHYIDSPQKIGQAFQQELGVMMNSVFSNVRLGLKFFQNDVLREAKIVSPEVKEVRIDGDPISRNYQITLGAMERNRQINLLVNLALIGRAPGRYNIASISVQYDLSGQPNQSTKPESLAVNFVTDNNLVYNNGEVLRWVDDAQIDKMVRKATELAASGEKQKATVLLQNAGSLSDKRGDSRKTTLINNALTELGAQGSISRKTVIEAQNEARKTKLMPDDN</sequence>
<gene>
    <name evidence="2" type="ORF">HXX08_14975</name>
    <name evidence="3" type="ORF">OZ401_002667</name>
</gene>
<accession>A0A8T7M587</accession>
<dbReference type="Proteomes" id="UP001431572">
    <property type="component" value="Chromosome 2"/>
</dbReference>
<dbReference type="EMBL" id="JACATZ010000003">
    <property type="protein sequence ID" value="NWJ47162.1"/>
    <property type="molecule type" value="Genomic_DNA"/>
</dbReference>
<evidence type="ECO:0000259" key="1">
    <source>
        <dbReference type="PROSITE" id="PS50234"/>
    </source>
</evidence>
<dbReference type="Pfam" id="PF00092">
    <property type="entry name" value="VWA"/>
    <property type="match status" value="1"/>
</dbReference>
<evidence type="ECO:0000313" key="4">
    <source>
        <dbReference type="Proteomes" id="UP000521676"/>
    </source>
</evidence>
<dbReference type="RefSeq" id="WP_341470967.1">
    <property type="nucleotide sequence ID" value="NZ_CP128400.1"/>
</dbReference>
<dbReference type="PANTHER" id="PTHR10579:SF43">
    <property type="entry name" value="ZINC FINGER (C3HC4-TYPE RING FINGER) FAMILY PROTEIN"/>
    <property type="match status" value="1"/>
</dbReference>
<dbReference type="InterPro" id="IPR051266">
    <property type="entry name" value="CLCR"/>
</dbReference>
<proteinExistence type="predicted"/>
<dbReference type="PANTHER" id="PTHR10579">
    <property type="entry name" value="CALCIUM-ACTIVATED CHLORIDE CHANNEL REGULATOR"/>
    <property type="match status" value="1"/>
</dbReference>
<dbReference type="Proteomes" id="UP000521676">
    <property type="component" value="Unassembled WGS sequence"/>
</dbReference>
<feature type="domain" description="VWFA" evidence="1">
    <location>
        <begin position="43"/>
        <end position="222"/>
    </location>
</feature>